<comment type="similarity">
    <text evidence="1 13 14">Belongs to the ATPase B chain family.</text>
</comment>
<dbReference type="GO" id="GO:0012505">
    <property type="term" value="C:endomembrane system"/>
    <property type="evidence" value="ECO:0007669"/>
    <property type="project" value="UniProtKB-SubCell"/>
</dbReference>
<dbReference type="Pfam" id="PF00430">
    <property type="entry name" value="ATP-synt_B"/>
    <property type="match status" value="1"/>
</dbReference>
<feature type="transmembrane region" description="Helical" evidence="13">
    <location>
        <begin position="12"/>
        <end position="33"/>
    </location>
</feature>
<dbReference type="PANTHER" id="PTHR33445">
    <property type="entry name" value="ATP SYNTHASE SUBUNIT B', CHLOROPLASTIC"/>
    <property type="match status" value="1"/>
</dbReference>
<comment type="subcellular location">
    <subcellularLocation>
        <location evidence="13">Cell membrane</location>
        <topology evidence="13">Single-pass membrane protein</topology>
    </subcellularLocation>
    <subcellularLocation>
        <location evidence="12">Endomembrane system</location>
        <topology evidence="12">Single-pass membrane protein</topology>
    </subcellularLocation>
</comment>
<name>A0A6B1DSW3_9CHLR</name>
<evidence type="ECO:0000256" key="13">
    <source>
        <dbReference type="HAMAP-Rule" id="MF_01398"/>
    </source>
</evidence>
<keyword evidence="4 13" id="KW-0138">CF(0)</keyword>
<keyword evidence="2 13" id="KW-0813">Transport</keyword>
<keyword evidence="3 13" id="KW-1003">Cell membrane</keyword>
<dbReference type="GO" id="GO:0046933">
    <property type="term" value="F:proton-transporting ATP synthase activity, rotational mechanism"/>
    <property type="evidence" value="ECO:0007669"/>
    <property type="project" value="UniProtKB-UniRule"/>
</dbReference>
<dbReference type="HAMAP" id="MF_01398">
    <property type="entry name" value="ATP_synth_b_bprime"/>
    <property type="match status" value="1"/>
</dbReference>
<evidence type="ECO:0000256" key="11">
    <source>
        <dbReference type="ARBA" id="ARBA00025198"/>
    </source>
</evidence>
<evidence type="ECO:0000256" key="14">
    <source>
        <dbReference type="RuleBase" id="RU003848"/>
    </source>
</evidence>
<protein>
    <recommendedName>
        <fullName evidence="13">ATP synthase subunit b</fullName>
    </recommendedName>
    <alternativeName>
        <fullName evidence="13">ATP synthase F(0) sector subunit b</fullName>
    </alternativeName>
    <alternativeName>
        <fullName evidence="13">ATPase subunit I</fullName>
    </alternativeName>
    <alternativeName>
        <fullName evidence="13">F-type ATPase subunit b</fullName>
        <shortName evidence="13">F-ATPase subunit b</shortName>
    </alternativeName>
</protein>
<keyword evidence="10 13" id="KW-0066">ATP synthesis</keyword>
<dbReference type="GO" id="GO:0045259">
    <property type="term" value="C:proton-transporting ATP synthase complex"/>
    <property type="evidence" value="ECO:0007669"/>
    <property type="project" value="UniProtKB-KW"/>
</dbReference>
<evidence type="ECO:0000256" key="10">
    <source>
        <dbReference type="ARBA" id="ARBA00023310"/>
    </source>
</evidence>
<dbReference type="AlphaFoldDB" id="A0A6B1DSW3"/>
<keyword evidence="5 13" id="KW-0812">Transmembrane</keyword>
<accession>A0A6B1DSW3</accession>
<reference evidence="15" key="1">
    <citation type="submission" date="2019-09" db="EMBL/GenBank/DDBJ databases">
        <title>Characterisation of the sponge microbiome using genome-centric metagenomics.</title>
        <authorList>
            <person name="Engelberts J.P."/>
            <person name="Robbins S.J."/>
            <person name="De Goeij J.M."/>
            <person name="Aranda M."/>
            <person name="Bell S.C."/>
            <person name="Webster N.S."/>
        </authorList>
    </citation>
    <scope>NUCLEOTIDE SEQUENCE</scope>
    <source>
        <strain evidence="15">SB0662_bin_9</strain>
    </source>
</reference>
<proteinExistence type="inferred from homology"/>
<evidence type="ECO:0000256" key="3">
    <source>
        <dbReference type="ARBA" id="ARBA00022475"/>
    </source>
</evidence>
<evidence type="ECO:0000256" key="9">
    <source>
        <dbReference type="ARBA" id="ARBA00023136"/>
    </source>
</evidence>
<dbReference type="GO" id="GO:0005886">
    <property type="term" value="C:plasma membrane"/>
    <property type="evidence" value="ECO:0007669"/>
    <property type="project" value="UniProtKB-SubCell"/>
</dbReference>
<dbReference type="Gene3D" id="6.10.250.1580">
    <property type="match status" value="1"/>
</dbReference>
<sequence>MEALDSLGLTGMGFISQIVNFVAIMLLLNALLYKPVSKALIARRERIAQGIKDADQAGKARAEAEQEGNKILEEARVEASRVTAQATQDADKVRQDIISRANEEAMRIRTEAQEEGEAQKAEALASASRQIAELSMLGAQRILGRELQQDVDQDQLIADLMAGQNRS</sequence>
<dbReference type="InterPro" id="IPR005864">
    <property type="entry name" value="ATP_synth_F0_bsu_bac"/>
</dbReference>
<comment type="caution">
    <text evidence="15">The sequence shown here is derived from an EMBL/GenBank/DDBJ whole genome shotgun (WGS) entry which is preliminary data.</text>
</comment>
<dbReference type="InterPro" id="IPR028987">
    <property type="entry name" value="ATP_synth_B-like_membr_sf"/>
</dbReference>
<comment type="subunit">
    <text evidence="13">F-type ATPases have 2 components, F(1) - the catalytic core - and F(0) - the membrane proton channel. F(1) has five subunits: alpha(3), beta(3), gamma(1), delta(1), epsilon(1). F(0) has three main subunits: a(1), b(2) and c(10-14). The alpha and beta chains form an alternating ring which encloses part of the gamma chain. F(1) is attached to F(0) by a central stalk formed by the gamma and epsilon chains, while a peripheral stalk is formed by the delta and b chains.</text>
</comment>
<evidence type="ECO:0000256" key="4">
    <source>
        <dbReference type="ARBA" id="ARBA00022547"/>
    </source>
</evidence>
<dbReference type="SUPFAM" id="SSF81573">
    <property type="entry name" value="F1F0 ATP synthase subunit B, membrane domain"/>
    <property type="match status" value="1"/>
</dbReference>
<evidence type="ECO:0000256" key="5">
    <source>
        <dbReference type="ARBA" id="ARBA00022692"/>
    </source>
</evidence>
<dbReference type="InterPro" id="IPR050059">
    <property type="entry name" value="ATP_synthase_B_chain"/>
</dbReference>
<evidence type="ECO:0000313" key="15">
    <source>
        <dbReference type="EMBL" id="MYD90287.1"/>
    </source>
</evidence>
<dbReference type="InterPro" id="IPR002146">
    <property type="entry name" value="ATP_synth_b/b'su_bac/chlpt"/>
</dbReference>
<comment type="function">
    <text evidence="13">Component of the F(0) channel, it forms part of the peripheral stalk, linking F(1) to F(0).</text>
</comment>
<keyword evidence="8 13" id="KW-0406">Ion transport</keyword>
<evidence type="ECO:0000256" key="12">
    <source>
        <dbReference type="ARBA" id="ARBA00037847"/>
    </source>
</evidence>
<gene>
    <name evidence="13 15" type="primary">atpF</name>
    <name evidence="15" type="ORF">F4Y08_08125</name>
</gene>
<evidence type="ECO:0000256" key="8">
    <source>
        <dbReference type="ARBA" id="ARBA00023065"/>
    </source>
</evidence>
<dbReference type="NCBIfam" id="TIGR01144">
    <property type="entry name" value="ATP_synt_b"/>
    <property type="match status" value="1"/>
</dbReference>
<dbReference type="PANTHER" id="PTHR33445:SF1">
    <property type="entry name" value="ATP SYNTHASE SUBUNIT B"/>
    <property type="match status" value="1"/>
</dbReference>
<keyword evidence="6 13" id="KW-0375">Hydrogen ion transport</keyword>
<organism evidence="15">
    <name type="scientific">Caldilineaceae bacterium SB0662_bin_9</name>
    <dbReference type="NCBI Taxonomy" id="2605258"/>
    <lineage>
        <taxon>Bacteria</taxon>
        <taxon>Bacillati</taxon>
        <taxon>Chloroflexota</taxon>
        <taxon>Caldilineae</taxon>
        <taxon>Caldilineales</taxon>
        <taxon>Caldilineaceae</taxon>
    </lineage>
</organism>
<evidence type="ECO:0000256" key="2">
    <source>
        <dbReference type="ARBA" id="ARBA00022448"/>
    </source>
</evidence>
<comment type="function">
    <text evidence="11 13">F(1)F(0) ATP synthase produces ATP from ADP in the presence of a proton or sodium gradient. F-type ATPases consist of two structural domains, F(1) containing the extramembraneous catalytic core and F(0) containing the membrane proton channel, linked together by a central stalk and a peripheral stalk. During catalysis, ATP synthesis in the catalytic domain of F(1) is coupled via a rotary mechanism of the central stalk subunits to proton translocation.</text>
</comment>
<keyword evidence="7 13" id="KW-1133">Transmembrane helix</keyword>
<keyword evidence="9 13" id="KW-0472">Membrane</keyword>
<evidence type="ECO:0000256" key="6">
    <source>
        <dbReference type="ARBA" id="ARBA00022781"/>
    </source>
</evidence>
<evidence type="ECO:0000256" key="1">
    <source>
        <dbReference type="ARBA" id="ARBA00005513"/>
    </source>
</evidence>
<dbReference type="CDD" id="cd06503">
    <property type="entry name" value="ATP-synt_Fo_b"/>
    <property type="match status" value="1"/>
</dbReference>
<dbReference type="GO" id="GO:0046961">
    <property type="term" value="F:proton-transporting ATPase activity, rotational mechanism"/>
    <property type="evidence" value="ECO:0007669"/>
    <property type="project" value="TreeGrafter"/>
</dbReference>
<dbReference type="EMBL" id="VXPY01000055">
    <property type="protein sequence ID" value="MYD90287.1"/>
    <property type="molecule type" value="Genomic_DNA"/>
</dbReference>
<evidence type="ECO:0000256" key="7">
    <source>
        <dbReference type="ARBA" id="ARBA00022989"/>
    </source>
</evidence>